<reference evidence="2" key="1">
    <citation type="submission" date="2022-07" db="EMBL/GenBank/DDBJ databases">
        <authorList>
            <person name="Macas J."/>
            <person name="Novak P."/>
            <person name="Neumann P."/>
        </authorList>
    </citation>
    <scope>NUCLEOTIDE SEQUENCE</scope>
</reference>
<dbReference type="Proteomes" id="UP001152523">
    <property type="component" value="Unassembled WGS sequence"/>
</dbReference>
<name>A0AAV0DMY7_9ASTE</name>
<accession>A0AAV0DMY7</accession>
<dbReference type="InterPro" id="IPR056924">
    <property type="entry name" value="SH3_Tf2-1"/>
</dbReference>
<organism evidence="2 3">
    <name type="scientific">Cuscuta epithymum</name>
    <dbReference type="NCBI Taxonomy" id="186058"/>
    <lineage>
        <taxon>Eukaryota</taxon>
        <taxon>Viridiplantae</taxon>
        <taxon>Streptophyta</taxon>
        <taxon>Embryophyta</taxon>
        <taxon>Tracheophyta</taxon>
        <taxon>Spermatophyta</taxon>
        <taxon>Magnoliopsida</taxon>
        <taxon>eudicotyledons</taxon>
        <taxon>Gunneridae</taxon>
        <taxon>Pentapetalae</taxon>
        <taxon>asterids</taxon>
        <taxon>lamiids</taxon>
        <taxon>Solanales</taxon>
        <taxon>Convolvulaceae</taxon>
        <taxon>Cuscuteae</taxon>
        <taxon>Cuscuta</taxon>
        <taxon>Cuscuta subgen. Cuscuta</taxon>
    </lineage>
</organism>
<sequence>MAPYEALYGLKCRSPICWGDMTDKVVLGPDYLQDTMEKVKMIQARMKAAQDRQKSYADLGRKLAEFKEGEKVLLRVSPTKGVMRFGKKGKLSPRFIGPYDILERVGRVAYRLALPIELAKVHNVFHISQLKKYVRDESHILNPEVVELDETLTYEERPIQILDTKTRETMRKVVKMVKVLWSTHLAKNATWETEDDMRKRYPELFD</sequence>
<dbReference type="EMBL" id="CAMAPF010000117">
    <property type="protein sequence ID" value="CAH9102602.1"/>
    <property type="molecule type" value="Genomic_DNA"/>
</dbReference>
<evidence type="ECO:0000313" key="3">
    <source>
        <dbReference type="Proteomes" id="UP001152523"/>
    </source>
</evidence>
<gene>
    <name evidence="2" type="ORF">CEPIT_LOCUS16054</name>
</gene>
<comment type="caution">
    <text evidence="2">The sequence shown here is derived from an EMBL/GenBank/DDBJ whole genome shotgun (WGS) entry which is preliminary data.</text>
</comment>
<dbReference type="AlphaFoldDB" id="A0AAV0DMY7"/>
<proteinExistence type="predicted"/>
<feature type="domain" description="Tf2-1-like SH3-like" evidence="1">
    <location>
        <begin position="69"/>
        <end position="134"/>
    </location>
</feature>
<dbReference type="PANTHER" id="PTHR46148:SF60">
    <property type="entry name" value="CHROMO DOMAIN-CONTAINING PROTEIN"/>
    <property type="match status" value="1"/>
</dbReference>
<evidence type="ECO:0000313" key="2">
    <source>
        <dbReference type="EMBL" id="CAH9102602.1"/>
    </source>
</evidence>
<dbReference type="Pfam" id="PF24626">
    <property type="entry name" value="SH3_Tf2-1"/>
    <property type="match status" value="1"/>
</dbReference>
<dbReference type="PANTHER" id="PTHR46148">
    <property type="entry name" value="CHROMO DOMAIN-CONTAINING PROTEIN"/>
    <property type="match status" value="1"/>
</dbReference>
<evidence type="ECO:0000259" key="1">
    <source>
        <dbReference type="Pfam" id="PF24626"/>
    </source>
</evidence>
<keyword evidence="3" id="KW-1185">Reference proteome</keyword>
<protein>
    <recommendedName>
        <fullName evidence="1">Tf2-1-like SH3-like domain-containing protein</fullName>
    </recommendedName>
</protein>